<keyword evidence="2" id="KW-0812">Transmembrane</keyword>
<reference evidence="4" key="1">
    <citation type="journal article" date="2018" name="Gigascience">
        <title>Genome assembly of the Pink Ipe (Handroanthus impetiginosus, Bignoniaceae), a highly valued, ecologically keystone Neotropical timber forest tree.</title>
        <authorList>
            <person name="Silva-Junior O.B."/>
            <person name="Grattapaglia D."/>
            <person name="Novaes E."/>
            <person name="Collevatti R.G."/>
        </authorList>
    </citation>
    <scope>NUCLEOTIDE SEQUENCE [LARGE SCALE GENOMIC DNA]</scope>
    <source>
        <strain evidence="4">cv. UFG-1</strain>
    </source>
</reference>
<dbReference type="Proteomes" id="UP000231279">
    <property type="component" value="Unassembled WGS sequence"/>
</dbReference>
<protein>
    <submittedName>
        <fullName evidence="3">Uncharacterized protein</fullName>
    </submittedName>
</protein>
<keyword evidence="4" id="KW-1185">Reference proteome</keyword>
<name>A0A2G9H3B8_9LAMI</name>
<evidence type="ECO:0000256" key="2">
    <source>
        <dbReference type="SAM" id="Phobius"/>
    </source>
</evidence>
<gene>
    <name evidence="3" type="ORF">CDL12_15362</name>
</gene>
<dbReference type="EMBL" id="NKXS01002810">
    <property type="protein sequence ID" value="PIN12027.1"/>
    <property type="molecule type" value="Genomic_DNA"/>
</dbReference>
<proteinExistence type="predicted"/>
<sequence length="151" mass="17312">MPEFGDEFIIESYKVPWLIWIQLLVMILLILLLFFGFSIFSSDPSSSSFAAPSSTTAAPPTHLNKPSPSRRRTRVEDQRNGRDEETRGQSVQEEDQSGEESPVKDSIFFRIFRHPNHPCDYFGQAKRALLKCFGLDPGSEISSRHRHKKQE</sequence>
<evidence type="ECO:0000313" key="3">
    <source>
        <dbReference type="EMBL" id="PIN12027.1"/>
    </source>
</evidence>
<organism evidence="3 4">
    <name type="scientific">Handroanthus impetiginosus</name>
    <dbReference type="NCBI Taxonomy" id="429701"/>
    <lineage>
        <taxon>Eukaryota</taxon>
        <taxon>Viridiplantae</taxon>
        <taxon>Streptophyta</taxon>
        <taxon>Embryophyta</taxon>
        <taxon>Tracheophyta</taxon>
        <taxon>Spermatophyta</taxon>
        <taxon>Magnoliopsida</taxon>
        <taxon>eudicotyledons</taxon>
        <taxon>Gunneridae</taxon>
        <taxon>Pentapetalae</taxon>
        <taxon>asterids</taxon>
        <taxon>lamiids</taxon>
        <taxon>Lamiales</taxon>
        <taxon>Bignoniaceae</taxon>
        <taxon>Crescentiina</taxon>
        <taxon>Tabebuia alliance</taxon>
        <taxon>Handroanthus</taxon>
    </lineage>
</organism>
<accession>A0A2G9H3B8</accession>
<comment type="caution">
    <text evidence="3">The sequence shown here is derived from an EMBL/GenBank/DDBJ whole genome shotgun (WGS) entry which is preliminary data.</text>
</comment>
<feature type="compositionally biased region" description="Low complexity" evidence="1">
    <location>
        <begin position="44"/>
        <end position="61"/>
    </location>
</feature>
<dbReference type="AlphaFoldDB" id="A0A2G9H3B8"/>
<keyword evidence="2" id="KW-1133">Transmembrane helix</keyword>
<feature type="compositionally biased region" description="Basic and acidic residues" evidence="1">
    <location>
        <begin position="74"/>
        <end position="87"/>
    </location>
</feature>
<feature type="transmembrane region" description="Helical" evidence="2">
    <location>
        <begin position="17"/>
        <end position="40"/>
    </location>
</feature>
<evidence type="ECO:0000256" key="1">
    <source>
        <dbReference type="SAM" id="MobiDB-lite"/>
    </source>
</evidence>
<keyword evidence="2" id="KW-0472">Membrane</keyword>
<evidence type="ECO:0000313" key="4">
    <source>
        <dbReference type="Proteomes" id="UP000231279"/>
    </source>
</evidence>
<dbReference type="PANTHER" id="PTHR35771">
    <property type="entry name" value="TRANSMEMBRANE PROTEIN-RELATED"/>
    <property type="match status" value="1"/>
</dbReference>
<dbReference type="PANTHER" id="PTHR35771:SF3">
    <property type="entry name" value="TRANSMEMBRANE PROTEIN"/>
    <property type="match status" value="1"/>
</dbReference>
<feature type="region of interest" description="Disordered" evidence="1">
    <location>
        <begin position="44"/>
        <end position="102"/>
    </location>
</feature>
<dbReference type="OrthoDB" id="1653570at2759"/>